<dbReference type="AlphaFoldDB" id="A0A848DQL6"/>
<protein>
    <submittedName>
        <fullName evidence="2">Transposase</fullName>
    </submittedName>
</protein>
<organism evidence="2 3">
    <name type="scientific">Pseudonocardia bannensis</name>
    <dbReference type="NCBI Taxonomy" id="630973"/>
    <lineage>
        <taxon>Bacteria</taxon>
        <taxon>Bacillati</taxon>
        <taxon>Actinomycetota</taxon>
        <taxon>Actinomycetes</taxon>
        <taxon>Pseudonocardiales</taxon>
        <taxon>Pseudonocardiaceae</taxon>
        <taxon>Pseudonocardia</taxon>
    </lineage>
</organism>
<evidence type="ECO:0000313" key="3">
    <source>
        <dbReference type="Proteomes" id="UP000586918"/>
    </source>
</evidence>
<evidence type="ECO:0000313" key="2">
    <source>
        <dbReference type="EMBL" id="NMH95150.1"/>
    </source>
</evidence>
<name>A0A848DQL6_9PSEU</name>
<reference evidence="2 3" key="1">
    <citation type="submission" date="2020-04" db="EMBL/GenBank/DDBJ databases">
        <authorList>
            <person name="Klaysubun C."/>
            <person name="Duangmal K."/>
            <person name="Lipun K."/>
        </authorList>
    </citation>
    <scope>NUCLEOTIDE SEQUENCE [LARGE SCALE GENOMIC DNA]</scope>
    <source>
        <strain evidence="2 3">DSM 45300</strain>
    </source>
</reference>
<dbReference type="InterPro" id="IPR038721">
    <property type="entry name" value="IS701-like_DDE_dom"/>
</dbReference>
<feature type="domain" description="Transposase IS701-like DDE" evidence="1">
    <location>
        <begin position="15"/>
        <end position="47"/>
    </location>
</feature>
<proteinExistence type="predicted"/>
<dbReference type="EMBL" id="JAAXKZ010000159">
    <property type="protein sequence ID" value="NMH95150.1"/>
    <property type="molecule type" value="Genomic_DNA"/>
</dbReference>
<keyword evidence="3" id="KW-1185">Reference proteome</keyword>
<comment type="caution">
    <text evidence="2">The sequence shown here is derived from an EMBL/GenBank/DDBJ whole genome shotgun (WGS) entry which is preliminary data.</text>
</comment>
<dbReference type="Pfam" id="PF13546">
    <property type="entry name" value="DDE_5"/>
    <property type="match status" value="1"/>
</dbReference>
<gene>
    <name evidence="2" type="ORF">HF519_27055</name>
</gene>
<feature type="non-terminal residue" evidence="2">
    <location>
        <position position="47"/>
    </location>
</feature>
<sequence length="47" mass="5217">MARIRPRLEAFAAGMLGGLARSDQRAKGELYVRGLLLDGKRKSMQPM</sequence>
<dbReference type="Proteomes" id="UP000586918">
    <property type="component" value="Unassembled WGS sequence"/>
</dbReference>
<accession>A0A848DQL6</accession>
<evidence type="ECO:0000259" key="1">
    <source>
        <dbReference type="Pfam" id="PF13546"/>
    </source>
</evidence>